<dbReference type="OrthoDB" id="9802318at2"/>
<dbReference type="InterPro" id="IPR041624">
    <property type="entry name" value="RGI_lyase"/>
</dbReference>
<feature type="domain" description="Rhamnogalacturonan lyase family 11 C-terminal" evidence="3">
    <location>
        <begin position="356"/>
        <end position="753"/>
    </location>
</feature>
<feature type="domain" description="Rhamnogalacturonan I lyase beta-sheet" evidence="2">
    <location>
        <begin position="46"/>
        <end position="136"/>
    </location>
</feature>
<dbReference type="SUPFAM" id="SSF69318">
    <property type="entry name" value="Integrin alpha N-terminal domain"/>
    <property type="match status" value="1"/>
</dbReference>
<protein>
    <submittedName>
        <fullName evidence="5">Uncharacterized protein</fullName>
    </submittedName>
</protein>
<evidence type="ECO:0000259" key="4">
    <source>
        <dbReference type="Pfam" id="PF22888"/>
    </source>
</evidence>
<feature type="signal peptide" evidence="1">
    <location>
        <begin position="1"/>
        <end position="29"/>
    </location>
</feature>
<dbReference type="AlphaFoldDB" id="A0A1H0VRR1"/>
<feature type="domain" description="FIMAH" evidence="4">
    <location>
        <begin position="769"/>
        <end position="847"/>
    </location>
</feature>
<keyword evidence="1" id="KW-0732">Signal</keyword>
<dbReference type="Pfam" id="PF18370">
    <property type="entry name" value="RGI_lyase"/>
    <property type="match status" value="1"/>
</dbReference>
<keyword evidence="6" id="KW-1185">Reference proteome</keyword>
<feature type="chain" id="PRO_5011529844" evidence="1">
    <location>
        <begin position="30"/>
        <end position="852"/>
    </location>
</feature>
<dbReference type="Gene3D" id="2.60.40.10">
    <property type="entry name" value="Immunoglobulins"/>
    <property type="match status" value="1"/>
</dbReference>
<accession>A0A1H0VRR1</accession>
<evidence type="ECO:0000256" key="1">
    <source>
        <dbReference type="SAM" id="SignalP"/>
    </source>
</evidence>
<dbReference type="Pfam" id="PF22888">
    <property type="entry name" value="FIMAH"/>
    <property type="match status" value="1"/>
</dbReference>
<gene>
    <name evidence="5" type="ORF">SAMN05216565_107190</name>
</gene>
<dbReference type="InterPro" id="IPR028994">
    <property type="entry name" value="Integrin_alpha_N"/>
</dbReference>
<name>A0A1H0VRR1_9BACI</name>
<evidence type="ECO:0000313" key="5">
    <source>
        <dbReference type="EMBL" id="SDP81299.1"/>
    </source>
</evidence>
<evidence type="ECO:0000259" key="3">
    <source>
        <dbReference type="Pfam" id="PF21348"/>
    </source>
</evidence>
<evidence type="ECO:0000313" key="6">
    <source>
        <dbReference type="Proteomes" id="UP000199159"/>
    </source>
</evidence>
<proteinExistence type="predicted"/>
<dbReference type="STRING" id="930152.SAMN05216565_107190"/>
<dbReference type="Pfam" id="PF21348">
    <property type="entry name" value="RGL11_C"/>
    <property type="match status" value="2"/>
</dbReference>
<organism evidence="5 6">
    <name type="scientific">Litchfieldia salsa</name>
    <dbReference type="NCBI Taxonomy" id="930152"/>
    <lineage>
        <taxon>Bacteria</taxon>
        <taxon>Bacillati</taxon>
        <taxon>Bacillota</taxon>
        <taxon>Bacilli</taxon>
        <taxon>Bacillales</taxon>
        <taxon>Bacillaceae</taxon>
        <taxon>Litchfieldia</taxon>
    </lineage>
</organism>
<feature type="domain" description="Rhamnogalacturonan lyase family 11 C-terminal" evidence="3">
    <location>
        <begin position="140"/>
        <end position="252"/>
    </location>
</feature>
<dbReference type="InterPro" id="IPR054470">
    <property type="entry name" value="FIMAH_dom"/>
</dbReference>
<evidence type="ECO:0000259" key="2">
    <source>
        <dbReference type="Pfam" id="PF18370"/>
    </source>
</evidence>
<dbReference type="Proteomes" id="UP000199159">
    <property type="component" value="Unassembled WGS sequence"/>
</dbReference>
<sequence>MKKAPFSKKIITNVLATSMIFTGVVGASAAPGGNDKTPAPKDKGIQLEFLDRGLVSAATSEGTFLSWRLLANEVTGYTENGLTGANFNVYRDGKKIATVEDSTNFLDKEGTSNSTYYVSAVIDGKEVDKSESVTPWANSYYDLPLHKPADGVTPAGEPYTYHANDMSVGDVDGDGQYEFFVKWDPSNSKDVSQKGYTGNTYIDAYKQDGTLLYRIDLGVNIRSGAHYTQFLVYDFDGDGKAEMMFKTAPGTKIMKFDQDGNVASEEFITMPKEDIKAGYSHNDDYRMSSEDYYNHVVDMFLGWHEHEEVVAGNWPSTLEESFGIEPQYNYPLSREDAESLADYFIDEYAPGRSSRNNLRDFEGFIVKGPEYLTVFNGESGKEMETIHYKAERHDDGLMWGDYAMSRIEPGNRVDRFLAGVAYLDGEKPSAVFARGYYTRSTLVSYDWDGKNLKEKWNVDSGWTPMANPFNAGPHGTPGTNEEFALLTTQGAHSLSTADVDGDGKQEIIYGSSTIDDDGSLLYNSRDIMPEGSGTPGVEAGLGHGDALHVADIDPDREGLEIFMVHEGGRWAPYGYALRDAANGEVIYGAYTGKDTGRGMIGDVDPEQRGLETWAVGLWTADGEKINDRGPGTNMNIKWSKDMTTQIVNGSGNVTPSVDDWKNGRVLTAEGTRTNNGTKGNPGLVADIFGDWREELLVRTEDSSAIRIYLSNEVTDRKLYTLMHDAQYRTGIAWQNTTYNQPAYPSFYFASDTDFEKVPVPNYWSPGEVSALAKLMEQYKASGDLSGPLVAQLESTLKQVEHHLQKGSEKQAIKFMDKYLKQLNHKTKQTHISSLAKMNLEHHGQLFIDRLDK</sequence>
<dbReference type="InterPro" id="IPR013783">
    <property type="entry name" value="Ig-like_fold"/>
</dbReference>
<reference evidence="6" key="1">
    <citation type="submission" date="2016-10" db="EMBL/GenBank/DDBJ databases">
        <authorList>
            <person name="Varghese N."/>
            <person name="Submissions S."/>
        </authorList>
    </citation>
    <scope>NUCLEOTIDE SEQUENCE [LARGE SCALE GENOMIC DNA]</scope>
    <source>
        <strain evidence="6">IBRC-M10078</strain>
    </source>
</reference>
<dbReference type="PANTHER" id="PTHR43118:SF1">
    <property type="entry name" value="RHAMNOGALACTURONAN LYASE (EUROFUNG)"/>
    <property type="match status" value="1"/>
</dbReference>
<dbReference type="InterPro" id="IPR034641">
    <property type="entry name" value="RGL11"/>
</dbReference>
<dbReference type="CDD" id="cd10318">
    <property type="entry name" value="RGL11"/>
    <property type="match status" value="1"/>
</dbReference>
<dbReference type="InterPro" id="IPR049366">
    <property type="entry name" value="RGL11_C"/>
</dbReference>
<dbReference type="PANTHER" id="PTHR43118">
    <property type="entry name" value="RHAMNOGALACTURONAN LYASE (EUROFUNG)"/>
    <property type="match status" value="1"/>
</dbReference>
<dbReference type="RefSeq" id="WP_090855968.1">
    <property type="nucleotide sequence ID" value="NZ_FNJU01000007.1"/>
</dbReference>
<dbReference type="EMBL" id="FNJU01000007">
    <property type="protein sequence ID" value="SDP81299.1"/>
    <property type="molecule type" value="Genomic_DNA"/>
</dbReference>